<proteinExistence type="predicted"/>
<sequence>MDLVPQPKKVGSKCFNQQATSHCFFSFFLAWADIRLANAKFLAALKIGRAPFSLLQPCIYYLEVHTDTIA</sequence>
<keyword evidence="2" id="KW-1185">Reference proteome</keyword>
<evidence type="ECO:0000313" key="2">
    <source>
        <dbReference type="Proteomes" id="UP001164929"/>
    </source>
</evidence>
<organism evidence="1 2">
    <name type="scientific">Populus alba x Populus x berolinensis</name>
    <dbReference type="NCBI Taxonomy" id="444605"/>
    <lineage>
        <taxon>Eukaryota</taxon>
        <taxon>Viridiplantae</taxon>
        <taxon>Streptophyta</taxon>
        <taxon>Embryophyta</taxon>
        <taxon>Tracheophyta</taxon>
        <taxon>Spermatophyta</taxon>
        <taxon>Magnoliopsida</taxon>
        <taxon>eudicotyledons</taxon>
        <taxon>Gunneridae</taxon>
        <taxon>Pentapetalae</taxon>
        <taxon>rosids</taxon>
        <taxon>fabids</taxon>
        <taxon>Malpighiales</taxon>
        <taxon>Salicaceae</taxon>
        <taxon>Saliceae</taxon>
        <taxon>Populus</taxon>
    </lineage>
</organism>
<comment type="caution">
    <text evidence="1">The sequence shown here is derived from an EMBL/GenBank/DDBJ whole genome shotgun (WGS) entry which is preliminary data.</text>
</comment>
<dbReference type="Proteomes" id="UP001164929">
    <property type="component" value="Chromosome 12"/>
</dbReference>
<reference evidence="1" key="1">
    <citation type="journal article" date="2023" name="Mol. Ecol. Resour.">
        <title>Chromosome-level genome assembly of a triploid poplar Populus alba 'Berolinensis'.</title>
        <authorList>
            <person name="Chen S."/>
            <person name="Yu Y."/>
            <person name="Wang X."/>
            <person name="Wang S."/>
            <person name="Zhang T."/>
            <person name="Zhou Y."/>
            <person name="He R."/>
            <person name="Meng N."/>
            <person name="Wang Y."/>
            <person name="Liu W."/>
            <person name="Liu Z."/>
            <person name="Liu J."/>
            <person name="Guo Q."/>
            <person name="Huang H."/>
            <person name="Sederoff R.R."/>
            <person name="Wang G."/>
            <person name="Qu G."/>
            <person name="Chen S."/>
        </authorList>
    </citation>
    <scope>NUCLEOTIDE SEQUENCE</scope>
    <source>
        <strain evidence="1">SC-2020</strain>
    </source>
</reference>
<protein>
    <submittedName>
        <fullName evidence="1">Uncharacterized protein</fullName>
    </submittedName>
</protein>
<evidence type="ECO:0000313" key="1">
    <source>
        <dbReference type="EMBL" id="KAJ6977809.1"/>
    </source>
</evidence>
<dbReference type="AlphaFoldDB" id="A0AAD6M2P6"/>
<gene>
    <name evidence="1" type="ORF">NC653_029645</name>
</gene>
<dbReference type="EMBL" id="JAQIZT010000012">
    <property type="protein sequence ID" value="KAJ6977809.1"/>
    <property type="molecule type" value="Genomic_DNA"/>
</dbReference>
<accession>A0AAD6M2P6</accession>
<name>A0AAD6M2P6_9ROSI</name>